<dbReference type="Proteomes" id="UP000028709">
    <property type="component" value="Unassembled WGS sequence"/>
</dbReference>
<protein>
    <submittedName>
        <fullName evidence="1">Methyltransferase</fullName>
    </submittedName>
</protein>
<dbReference type="RefSeq" id="WP_034686174.1">
    <property type="nucleotide sequence ID" value="NZ_CP023049.2"/>
</dbReference>
<dbReference type="Gene3D" id="3.40.50.150">
    <property type="entry name" value="Vaccinia Virus protein VP39"/>
    <property type="match status" value="1"/>
</dbReference>
<dbReference type="OrthoDB" id="3896938at2"/>
<evidence type="ECO:0000313" key="1">
    <source>
        <dbReference type="EMBL" id="KFF23231.1"/>
    </source>
</evidence>
<keyword evidence="1" id="KW-0808">Transferase</keyword>
<name>A0A086B2R7_9FLAO</name>
<keyword evidence="1" id="KW-0489">Methyltransferase</keyword>
<reference evidence="1 2" key="1">
    <citation type="submission" date="2014-07" db="EMBL/GenBank/DDBJ databases">
        <title>Genome of Chryseobacterium piperi CTM.</title>
        <authorList>
            <person name="Pipes S.E."/>
            <person name="Stropko S.J."/>
            <person name="Newman J.D."/>
        </authorList>
    </citation>
    <scope>NUCLEOTIDE SEQUENCE [LARGE SCALE GENOMIC DNA]</scope>
    <source>
        <strain evidence="1 2">CTM</strain>
    </source>
</reference>
<dbReference type="SUPFAM" id="SSF53335">
    <property type="entry name" value="S-adenosyl-L-methionine-dependent methyltransferases"/>
    <property type="match status" value="1"/>
</dbReference>
<dbReference type="eggNOG" id="COG2227">
    <property type="taxonomic scope" value="Bacteria"/>
</dbReference>
<dbReference type="InterPro" id="IPR029063">
    <property type="entry name" value="SAM-dependent_MTases_sf"/>
</dbReference>
<dbReference type="GO" id="GO:0008168">
    <property type="term" value="F:methyltransferase activity"/>
    <property type="evidence" value="ECO:0007669"/>
    <property type="project" value="UniProtKB-KW"/>
</dbReference>
<dbReference type="GO" id="GO:0032259">
    <property type="term" value="P:methylation"/>
    <property type="evidence" value="ECO:0007669"/>
    <property type="project" value="UniProtKB-KW"/>
</dbReference>
<accession>A0A086B2R7</accession>
<dbReference type="Pfam" id="PF13489">
    <property type="entry name" value="Methyltransf_23"/>
    <property type="match status" value="1"/>
</dbReference>
<evidence type="ECO:0000313" key="2">
    <source>
        <dbReference type="Proteomes" id="UP000028709"/>
    </source>
</evidence>
<keyword evidence="2" id="KW-1185">Reference proteome</keyword>
<dbReference type="KEGG" id="cpip:CJF12_19780"/>
<organism evidence="1 2">
    <name type="scientific">Chryseobacterium piperi</name>
    <dbReference type="NCBI Taxonomy" id="558152"/>
    <lineage>
        <taxon>Bacteria</taxon>
        <taxon>Pseudomonadati</taxon>
        <taxon>Bacteroidota</taxon>
        <taxon>Flavobacteriia</taxon>
        <taxon>Flavobacteriales</taxon>
        <taxon>Weeksellaceae</taxon>
        <taxon>Chryseobacterium group</taxon>
        <taxon>Chryseobacterium</taxon>
    </lineage>
</organism>
<dbReference type="STRING" id="558152.IQ37_14315"/>
<dbReference type="EMBL" id="JPRJ01000030">
    <property type="protein sequence ID" value="KFF23231.1"/>
    <property type="molecule type" value="Genomic_DNA"/>
</dbReference>
<comment type="caution">
    <text evidence="1">The sequence shown here is derived from an EMBL/GenBank/DDBJ whole genome shotgun (WGS) entry which is preliminary data.</text>
</comment>
<sequence length="243" mass="28573">MYSTAKNIIKSILPQKFIFENEMFFRKALYPLYKGNHHECNICHSQLKSFIKLDNGNLLCPICGSLPRSRRLYKILKEDYLKPGFSVLDFSPSRAIYRTLKNSKEINYFPTDFENEFLADYHFDITQIDSESEKFDLILCYHILEHIDNDTAAMNELYRVLKKDGMALIQTPFKNGEIYENAEVKTPEERLEHFGQEDHVRIYSVEGLVERLKSTGFQAEIKVFEKDNYFGFSDQETIIICKK</sequence>
<dbReference type="AlphaFoldDB" id="A0A086B2R7"/>
<proteinExistence type="predicted"/>
<gene>
    <name evidence="1" type="ORF">IQ37_14315</name>
</gene>